<comment type="similarity">
    <text evidence="1">Belongs to the PC-esterase family. TBL subfamily.</text>
</comment>
<evidence type="ECO:0000313" key="3">
    <source>
        <dbReference type="EnsemblPlants" id="Kaladp0606s0004.1.v1.1"/>
    </source>
</evidence>
<protein>
    <recommendedName>
        <fullName evidence="2">Trichome birefringence-like C-terminal domain-containing protein</fullName>
    </recommendedName>
</protein>
<keyword evidence="4" id="KW-1185">Reference proteome</keyword>
<dbReference type="GO" id="GO:0005794">
    <property type="term" value="C:Golgi apparatus"/>
    <property type="evidence" value="ECO:0007669"/>
    <property type="project" value="TreeGrafter"/>
</dbReference>
<dbReference type="Pfam" id="PF13839">
    <property type="entry name" value="PC-Esterase"/>
    <property type="match status" value="1"/>
</dbReference>
<sequence>MMVNRLSWFSRFSAEDFLGRLRGRRIMFVGDSLSLNQWQSLTCMIHSALPRAQYTISRNAGVSNFALPEHNVSILLDRNAFLVDIVNETGRGRVLNLDSMGSGKMWKEQDMLIFNTWHWWLHKGRKQPWDLIRAGNKTYKDMNRLVAYEKALRTWATWVDSSIDPSKTKIFYTGVSPIHMNGKEWGDPSAKNCGRETKPVGGSKYVGGPHPAEEVVKKVIKSMKKAVYLLDVTLLSQLRKDGHPSSYGGHGHLSMDCSHWCLAGVPDAWNELLYAALLQTAQP</sequence>
<evidence type="ECO:0000259" key="2">
    <source>
        <dbReference type="Pfam" id="PF13839"/>
    </source>
</evidence>
<dbReference type="EnsemblPlants" id="Kaladp0606s0004.1.v1.1">
    <property type="protein sequence ID" value="Kaladp0606s0004.1.v1.1"/>
    <property type="gene ID" value="Kaladp0606s0004.v1.1"/>
</dbReference>
<dbReference type="PANTHER" id="PTHR32285:SF149">
    <property type="entry name" value="TRICHOME BIREFRINGENCE-LIKE N-TERMINAL DOMAIN-CONTAINING PROTEIN"/>
    <property type="match status" value="1"/>
</dbReference>
<accession>A0A7N0VEB9</accession>
<organism evidence="3 4">
    <name type="scientific">Kalanchoe fedtschenkoi</name>
    <name type="common">Lavender scallops</name>
    <name type="synonym">South American air plant</name>
    <dbReference type="NCBI Taxonomy" id="63787"/>
    <lineage>
        <taxon>Eukaryota</taxon>
        <taxon>Viridiplantae</taxon>
        <taxon>Streptophyta</taxon>
        <taxon>Embryophyta</taxon>
        <taxon>Tracheophyta</taxon>
        <taxon>Spermatophyta</taxon>
        <taxon>Magnoliopsida</taxon>
        <taxon>eudicotyledons</taxon>
        <taxon>Gunneridae</taxon>
        <taxon>Pentapetalae</taxon>
        <taxon>Saxifragales</taxon>
        <taxon>Crassulaceae</taxon>
        <taxon>Kalanchoe</taxon>
    </lineage>
</organism>
<evidence type="ECO:0000256" key="1">
    <source>
        <dbReference type="ARBA" id="ARBA00007727"/>
    </source>
</evidence>
<dbReference type="Proteomes" id="UP000594263">
    <property type="component" value="Unplaced"/>
</dbReference>
<dbReference type="InterPro" id="IPR029962">
    <property type="entry name" value="TBL"/>
</dbReference>
<evidence type="ECO:0000313" key="4">
    <source>
        <dbReference type="Proteomes" id="UP000594263"/>
    </source>
</evidence>
<reference evidence="3" key="1">
    <citation type="submission" date="2021-01" db="UniProtKB">
        <authorList>
            <consortium name="EnsemblPlants"/>
        </authorList>
    </citation>
    <scope>IDENTIFICATION</scope>
</reference>
<dbReference type="InterPro" id="IPR026057">
    <property type="entry name" value="TBL_C"/>
</dbReference>
<dbReference type="Gramene" id="Kaladp0606s0004.1.v1.1">
    <property type="protein sequence ID" value="Kaladp0606s0004.1.v1.1"/>
    <property type="gene ID" value="Kaladp0606s0004.v1.1"/>
</dbReference>
<dbReference type="GO" id="GO:0016413">
    <property type="term" value="F:O-acetyltransferase activity"/>
    <property type="evidence" value="ECO:0007669"/>
    <property type="project" value="InterPro"/>
</dbReference>
<dbReference type="AlphaFoldDB" id="A0A7N0VEB9"/>
<dbReference type="PANTHER" id="PTHR32285">
    <property type="entry name" value="PROTEIN TRICHOME BIREFRINGENCE-LIKE 9-RELATED"/>
    <property type="match status" value="1"/>
</dbReference>
<proteinExistence type="inferred from homology"/>
<dbReference type="OMA" id="KERFCEG"/>
<name>A0A7N0VEB9_KALFE</name>
<feature type="domain" description="Trichome birefringence-like C-terminal" evidence="2">
    <location>
        <begin position="10"/>
        <end position="275"/>
    </location>
</feature>